<name>A0A6C0D6N6_9ZZZZ</name>
<evidence type="ECO:0000259" key="3">
    <source>
        <dbReference type="PROSITE" id="PS51635"/>
    </source>
</evidence>
<dbReference type="InterPro" id="IPR002641">
    <property type="entry name" value="PNPLA_dom"/>
</dbReference>
<evidence type="ECO:0000256" key="2">
    <source>
        <dbReference type="SAM" id="Phobius"/>
    </source>
</evidence>
<dbReference type="AlphaFoldDB" id="A0A6C0D6N6"/>
<protein>
    <recommendedName>
        <fullName evidence="3">PNPLA domain-containing protein</fullName>
    </recommendedName>
</protein>
<accession>A0A6C0D6N6</accession>
<dbReference type="InterPro" id="IPR052580">
    <property type="entry name" value="Lipid_Hydrolase"/>
</dbReference>
<proteinExistence type="predicted"/>
<dbReference type="GO" id="GO:0006629">
    <property type="term" value="P:lipid metabolic process"/>
    <property type="evidence" value="ECO:0007669"/>
    <property type="project" value="UniProtKB-KW"/>
</dbReference>
<evidence type="ECO:0000256" key="1">
    <source>
        <dbReference type="ARBA" id="ARBA00023098"/>
    </source>
</evidence>
<dbReference type="SUPFAM" id="SSF52151">
    <property type="entry name" value="FabD/lysophospholipase-like"/>
    <property type="match status" value="1"/>
</dbReference>
<keyword evidence="1" id="KW-0443">Lipid metabolism</keyword>
<keyword evidence="2" id="KW-1133">Transmembrane helix</keyword>
<keyword evidence="2" id="KW-0812">Transmembrane</keyword>
<keyword evidence="2" id="KW-0472">Membrane</keyword>
<dbReference type="PANTHER" id="PTHR46394:SF1">
    <property type="entry name" value="PNPLA DOMAIN-CONTAINING PROTEIN"/>
    <property type="match status" value="1"/>
</dbReference>
<dbReference type="PANTHER" id="PTHR46394">
    <property type="entry name" value="ANNEXIN"/>
    <property type="match status" value="1"/>
</dbReference>
<dbReference type="PROSITE" id="PS51635">
    <property type="entry name" value="PNPLA"/>
    <property type="match status" value="1"/>
</dbReference>
<feature type="transmembrane region" description="Helical" evidence="2">
    <location>
        <begin position="41"/>
        <end position="61"/>
    </location>
</feature>
<evidence type="ECO:0000313" key="4">
    <source>
        <dbReference type="EMBL" id="QHT11970.1"/>
    </source>
</evidence>
<sequence>MDSTTIEHIVIAGGGASGVCIYGFLRESHNAGFWNINNIKTIYGTSVGAIIAIFIALKYPWDDLDEYILKRPWQNVFKFDIKSLLYAYDNRGIFDRKIIEELLVPLLKGKDLDTTTTLLEFYQKTNIEIHITSTELNEYELIDFSHKTHPEWSVIDAVYCSASLPLLFSPVLKDGKCYVDGGTIMNYPLSLCINSIGEENMDSVLGINMAKLDKSINQVTGESNLFHHISILLNRMYDRASCEHMPTYTIKHEVIIDNVMATIYDIISASSSYEQRLALIISGVELWEKYRREHLETTELLSS</sequence>
<feature type="domain" description="PNPLA" evidence="3">
    <location>
        <begin position="9"/>
        <end position="193"/>
    </location>
</feature>
<feature type="transmembrane region" description="Helical" evidence="2">
    <location>
        <begin position="6"/>
        <end position="25"/>
    </location>
</feature>
<dbReference type="EMBL" id="MN739540">
    <property type="protein sequence ID" value="QHT11970.1"/>
    <property type="molecule type" value="Genomic_DNA"/>
</dbReference>
<dbReference type="Pfam" id="PF01734">
    <property type="entry name" value="Patatin"/>
    <property type="match status" value="1"/>
</dbReference>
<dbReference type="InterPro" id="IPR016035">
    <property type="entry name" value="Acyl_Trfase/lysoPLipase"/>
</dbReference>
<reference evidence="4" key="1">
    <citation type="journal article" date="2020" name="Nature">
        <title>Giant virus diversity and host interactions through global metagenomics.</title>
        <authorList>
            <person name="Schulz F."/>
            <person name="Roux S."/>
            <person name="Paez-Espino D."/>
            <person name="Jungbluth S."/>
            <person name="Walsh D.A."/>
            <person name="Denef V.J."/>
            <person name="McMahon K.D."/>
            <person name="Konstantinidis K.T."/>
            <person name="Eloe-Fadrosh E.A."/>
            <person name="Kyrpides N.C."/>
            <person name="Woyke T."/>
        </authorList>
    </citation>
    <scope>NUCLEOTIDE SEQUENCE</scope>
    <source>
        <strain evidence="4">GVMAG-M-3300023174-124</strain>
    </source>
</reference>
<organism evidence="4">
    <name type="scientific">viral metagenome</name>
    <dbReference type="NCBI Taxonomy" id="1070528"/>
    <lineage>
        <taxon>unclassified sequences</taxon>
        <taxon>metagenomes</taxon>
        <taxon>organismal metagenomes</taxon>
    </lineage>
</organism>
<dbReference type="Gene3D" id="3.40.1090.10">
    <property type="entry name" value="Cytosolic phospholipase A2 catalytic domain"/>
    <property type="match status" value="1"/>
</dbReference>